<dbReference type="SUPFAM" id="SSF109854">
    <property type="entry name" value="DinB/YfiT-like putative metalloenzymes"/>
    <property type="match status" value="1"/>
</dbReference>
<protein>
    <submittedName>
        <fullName evidence="2">Damage-inducible protein DinB</fullName>
    </submittedName>
</protein>
<dbReference type="Proteomes" id="UP000240717">
    <property type="component" value="Unassembled WGS sequence"/>
</dbReference>
<dbReference type="AlphaFoldDB" id="A0A2T4Q332"/>
<dbReference type="InterPro" id="IPR034660">
    <property type="entry name" value="DinB/YfiT-like"/>
</dbReference>
<dbReference type="RefSeq" id="WP_002451382.1">
    <property type="nucleotide sequence ID" value="NZ_CP054017.1"/>
</dbReference>
<dbReference type="EMBL" id="PZEV01000004">
    <property type="protein sequence ID" value="PTI52288.1"/>
    <property type="molecule type" value="Genomic_DNA"/>
</dbReference>
<dbReference type="InterPro" id="IPR024775">
    <property type="entry name" value="DinB-like"/>
</dbReference>
<name>A0A2T4Q332_STAWA</name>
<comment type="caution">
    <text evidence="2">The sequence shown here is derived from an EMBL/GenBank/DDBJ whole genome shotgun (WGS) entry which is preliminary data.</text>
</comment>
<gene>
    <name evidence="2" type="ORF">BU085_02165</name>
</gene>
<proteinExistence type="predicted"/>
<accession>A0A2T4Q332</accession>
<sequence length="156" mass="17722">MMTNTVYDVIDTGVHYLVNMYDSWKVEDILDQDSDVFPNNIHWQFGHVLTVFENALSKGNQHVVDLERYRQLFAPGSKPADWPQIEGGVPSIDEILKDIQTIPKRARQLTDEQLAQTLDQPIAGFSTVEGLLMLNAIHIPLHAGKIEEMARVIKQQ</sequence>
<evidence type="ECO:0000259" key="1">
    <source>
        <dbReference type="Pfam" id="PF12867"/>
    </source>
</evidence>
<organism evidence="2 3">
    <name type="scientific">Staphylococcus warneri</name>
    <dbReference type="NCBI Taxonomy" id="1292"/>
    <lineage>
        <taxon>Bacteria</taxon>
        <taxon>Bacillati</taxon>
        <taxon>Bacillota</taxon>
        <taxon>Bacilli</taxon>
        <taxon>Bacillales</taxon>
        <taxon>Staphylococcaceae</taxon>
        <taxon>Staphylococcus</taxon>
    </lineage>
</organism>
<dbReference type="Gene3D" id="1.20.120.450">
    <property type="entry name" value="dinb family like domain"/>
    <property type="match status" value="1"/>
</dbReference>
<dbReference type="STRING" id="1194526.A284_00975"/>
<evidence type="ECO:0000313" key="2">
    <source>
        <dbReference type="EMBL" id="PTI52288.1"/>
    </source>
</evidence>
<reference evidence="2 3" key="1">
    <citation type="journal article" date="2016" name="Front. Microbiol.">
        <title>Comprehensive Phylogenetic Analysis of Bovine Non-aureus Staphylococci Species Based on Whole-Genome Sequencing.</title>
        <authorList>
            <person name="Naushad S."/>
            <person name="Barkema H.W."/>
            <person name="Luby C."/>
            <person name="Condas L.A."/>
            <person name="Nobrega D.B."/>
            <person name="Carson D.A."/>
            <person name="De Buck J."/>
        </authorList>
    </citation>
    <scope>NUCLEOTIDE SEQUENCE [LARGE SCALE GENOMIC DNA]</scope>
    <source>
        <strain evidence="2 3">SNUC 2993</strain>
    </source>
</reference>
<evidence type="ECO:0000313" key="3">
    <source>
        <dbReference type="Proteomes" id="UP000240717"/>
    </source>
</evidence>
<feature type="domain" description="DinB-like" evidence="1">
    <location>
        <begin position="30"/>
        <end position="144"/>
    </location>
</feature>
<dbReference type="Pfam" id="PF12867">
    <property type="entry name" value="DinB_2"/>
    <property type="match status" value="1"/>
</dbReference>